<evidence type="ECO:0000313" key="9">
    <source>
        <dbReference type="EMBL" id="WOK04609.1"/>
    </source>
</evidence>
<keyword evidence="3" id="KW-1003">Cell membrane</keyword>
<name>A0ABZ0IHT8_9BACT</name>
<evidence type="ECO:0000256" key="1">
    <source>
        <dbReference type="ARBA" id="ARBA00004162"/>
    </source>
</evidence>
<keyword evidence="7" id="KW-0813">Transport</keyword>
<keyword evidence="5 8" id="KW-1133">Transmembrane helix</keyword>
<dbReference type="EMBL" id="CP136051">
    <property type="protein sequence ID" value="WOK04609.1"/>
    <property type="molecule type" value="Genomic_DNA"/>
</dbReference>
<reference evidence="9 10" key="1">
    <citation type="journal article" date="2023" name="Microbiol. Resour. Announc.">
        <title>Complete Genome Sequence of Imperialibacter roseus strain P4T.</title>
        <authorList>
            <person name="Tizabi D.R."/>
            <person name="Bachvaroff T."/>
            <person name="Hill R.T."/>
        </authorList>
    </citation>
    <scope>NUCLEOTIDE SEQUENCE [LARGE SCALE GENOMIC DNA]</scope>
    <source>
        <strain evidence="9 10">P4T</strain>
    </source>
</reference>
<keyword evidence="4 7" id="KW-0812">Transmembrane</keyword>
<evidence type="ECO:0000256" key="2">
    <source>
        <dbReference type="ARBA" id="ARBA00005811"/>
    </source>
</evidence>
<comment type="similarity">
    <text evidence="2 7">Belongs to the ExbD/TolR family.</text>
</comment>
<protein>
    <submittedName>
        <fullName evidence="9">Biopolymer transporter ExbD</fullName>
    </submittedName>
</protein>
<comment type="subcellular location">
    <subcellularLocation>
        <location evidence="1">Cell membrane</location>
        <topology evidence="1">Single-pass membrane protein</topology>
    </subcellularLocation>
    <subcellularLocation>
        <location evidence="7">Cell membrane</location>
        <topology evidence="7">Single-pass type II membrane protein</topology>
    </subcellularLocation>
</comment>
<evidence type="ECO:0000256" key="7">
    <source>
        <dbReference type="RuleBase" id="RU003879"/>
    </source>
</evidence>
<evidence type="ECO:0000256" key="3">
    <source>
        <dbReference type="ARBA" id="ARBA00022475"/>
    </source>
</evidence>
<keyword evidence="10" id="KW-1185">Reference proteome</keyword>
<evidence type="ECO:0000256" key="8">
    <source>
        <dbReference type="SAM" id="Phobius"/>
    </source>
</evidence>
<dbReference type="InterPro" id="IPR003400">
    <property type="entry name" value="ExbD"/>
</dbReference>
<evidence type="ECO:0000256" key="6">
    <source>
        <dbReference type="ARBA" id="ARBA00023136"/>
    </source>
</evidence>
<keyword evidence="7" id="KW-0653">Protein transport</keyword>
<evidence type="ECO:0000256" key="5">
    <source>
        <dbReference type="ARBA" id="ARBA00022989"/>
    </source>
</evidence>
<keyword evidence="6 8" id="KW-0472">Membrane</keyword>
<dbReference type="RefSeq" id="WP_317487412.1">
    <property type="nucleotide sequence ID" value="NZ_CP136051.1"/>
</dbReference>
<dbReference type="Pfam" id="PF02472">
    <property type="entry name" value="ExbD"/>
    <property type="match status" value="1"/>
</dbReference>
<organism evidence="9 10">
    <name type="scientific">Imperialibacter roseus</name>
    <dbReference type="NCBI Taxonomy" id="1324217"/>
    <lineage>
        <taxon>Bacteria</taxon>
        <taxon>Pseudomonadati</taxon>
        <taxon>Bacteroidota</taxon>
        <taxon>Cytophagia</taxon>
        <taxon>Cytophagales</taxon>
        <taxon>Flammeovirgaceae</taxon>
        <taxon>Imperialibacter</taxon>
    </lineage>
</organism>
<gene>
    <name evidence="9" type="ORF">RT717_16130</name>
</gene>
<feature type="transmembrane region" description="Helical" evidence="8">
    <location>
        <begin position="17"/>
        <end position="36"/>
    </location>
</feature>
<dbReference type="Proteomes" id="UP001302349">
    <property type="component" value="Chromosome"/>
</dbReference>
<proteinExistence type="inferred from homology"/>
<evidence type="ECO:0000313" key="10">
    <source>
        <dbReference type="Proteomes" id="UP001302349"/>
    </source>
</evidence>
<accession>A0ABZ0IHT8</accession>
<evidence type="ECO:0000256" key="4">
    <source>
        <dbReference type="ARBA" id="ARBA00022692"/>
    </source>
</evidence>
<sequence>MGKFKKSSGTSQEIPTAALPDIIFMLLFFFMVTTVMRETELLVKQELPRATQLSKIERKSLVSYIYIGPPKNTATFGTEPKIQVNDVFITPKDVVQFVNTEKDKLSEVERDQITMSMKVDIEAKMGIVADVQQELREANARKVLYSSRQGMDNL</sequence>